<evidence type="ECO:0000256" key="12">
    <source>
        <dbReference type="ARBA" id="ARBA00022840"/>
    </source>
</evidence>
<dbReference type="Gene3D" id="3.30.470.30">
    <property type="entry name" value="DNA ligase/mRNA capping enzyme"/>
    <property type="match status" value="1"/>
</dbReference>
<evidence type="ECO:0000256" key="22">
    <source>
        <dbReference type="ARBA" id="ARBA00049990"/>
    </source>
</evidence>
<comment type="cofactor">
    <cofactor evidence="1">
        <name>Mn(2+)</name>
        <dbReference type="ChEBI" id="CHEBI:29035"/>
    </cofactor>
</comment>
<dbReference type="GO" id="GO:0003887">
    <property type="term" value="F:DNA-directed DNA polymerase activity"/>
    <property type="evidence" value="ECO:0007669"/>
    <property type="project" value="UniProtKB-KW"/>
</dbReference>
<keyword evidence="14" id="KW-0238">DNA-binding</keyword>
<reference evidence="24 25" key="2">
    <citation type="journal article" date="2016" name="Int. J. Syst. Evol. Microbiol.">
        <title>Bacillus gobiensis sp. nov., isolated from a soil sample.</title>
        <authorList>
            <person name="Liu B."/>
            <person name="Liu G.H."/>
            <person name="Cetin S."/>
            <person name="Schumann P."/>
            <person name="Pan Z.Z."/>
            <person name="Chen Q.Q."/>
        </authorList>
    </citation>
    <scope>NUCLEOTIDE SEQUENCE [LARGE SCALE GENOMIC DNA]</scope>
    <source>
        <strain evidence="24 25">FJAT-4402</strain>
    </source>
</reference>
<dbReference type="InterPro" id="IPR012310">
    <property type="entry name" value="DNA_ligase_ATP-dep_cent"/>
</dbReference>
<comment type="similarity">
    <text evidence="22">In the N-terminal section; belongs to the LigD polymerase family.</text>
</comment>
<dbReference type="GO" id="GO:0046872">
    <property type="term" value="F:metal ion binding"/>
    <property type="evidence" value="ECO:0007669"/>
    <property type="project" value="UniProtKB-KW"/>
</dbReference>
<keyword evidence="25" id="KW-1185">Reference proteome</keyword>
<evidence type="ECO:0000256" key="18">
    <source>
        <dbReference type="ARBA" id="ARBA00023268"/>
    </source>
</evidence>
<dbReference type="Pfam" id="PF01068">
    <property type="entry name" value="DNA_ligase_A_M"/>
    <property type="match status" value="1"/>
</dbReference>
<keyword evidence="5" id="KW-0548">Nucleotidyltransferase</keyword>
<dbReference type="Gene3D" id="3.90.920.10">
    <property type="entry name" value="DNA primase, PRIM domain"/>
    <property type="match status" value="1"/>
</dbReference>
<evidence type="ECO:0000256" key="16">
    <source>
        <dbReference type="ARBA" id="ARBA00023204"/>
    </source>
</evidence>
<keyword evidence="12" id="KW-0067">ATP-binding</keyword>
<keyword evidence="17" id="KW-0464">Manganese</keyword>
<evidence type="ECO:0000256" key="9">
    <source>
        <dbReference type="ARBA" id="ARBA00022763"/>
    </source>
</evidence>
<dbReference type="AlphaFoldDB" id="A0A0M4FNE1"/>
<evidence type="ECO:0000256" key="10">
    <source>
        <dbReference type="ARBA" id="ARBA00022801"/>
    </source>
</evidence>
<comment type="similarity">
    <text evidence="21">In the C-terminal section; belongs to the ATP-dependent DNA ligase family.</text>
</comment>
<dbReference type="EC" id="6.5.1.1" evidence="2"/>
<dbReference type="InterPro" id="IPR014146">
    <property type="entry name" value="LigD_ligase_dom"/>
</dbReference>
<dbReference type="InterPro" id="IPR016059">
    <property type="entry name" value="DNA_ligase_ATP-dep_CS"/>
</dbReference>
<keyword evidence="15" id="KW-0233">DNA recombination</keyword>
<evidence type="ECO:0000256" key="5">
    <source>
        <dbReference type="ARBA" id="ARBA00022695"/>
    </source>
</evidence>
<organism evidence="24 25">
    <name type="scientific">Bacillus gobiensis</name>
    <dbReference type="NCBI Taxonomy" id="1441095"/>
    <lineage>
        <taxon>Bacteria</taxon>
        <taxon>Bacillati</taxon>
        <taxon>Bacillota</taxon>
        <taxon>Bacilli</taxon>
        <taxon>Bacillales</taxon>
        <taxon>Bacillaceae</taxon>
        <taxon>Bacillus</taxon>
    </lineage>
</organism>
<dbReference type="NCBIfam" id="TIGR02776">
    <property type="entry name" value="NHEJ_ligase_prk"/>
    <property type="match status" value="1"/>
</dbReference>
<comment type="catalytic activity">
    <reaction evidence="20">
        <text>ATP + (deoxyribonucleotide)n-3'-hydroxyl + 5'-phospho-(deoxyribonucleotide)m = (deoxyribonucleotide)n+m + AMP + diphosphate.</text>
        <dbReference type="EC" id="6.5.1.1"/>
    </reaction>
</comment>
<dbReference type="GO" id="GO:0006310">
    <property type="term" value="P:DNA recombination"/>
    <property type="evidence" value="ECO:0007669"/>
    <property type="project" value="UniProtKB-KW"/>
</dbReference>
<keyword evidence="4" id="KW-0808">Transferase</keyword>
<keyword evidence="7" id="KW-0479">Metal-binding</keyword>
<dbReference type="PROSITE" id="PS50160">
    <property type="entry name" value="DNA_LIGASE_A3"/>
    <property type="match status" value="1"/>
</dbReference>
<dbReference type="NCBIfam" id="TIGR02779">
    <property type="entry name" value="NHEJ_ligase_lig"/>
    <property type="match status" value="1"/>
</dbReference>
<dbReference type="PANTHER" id="PTHR42705">
    <property type="entry name" value="BIFUNCTIONAL NON-HOMOLOGOUS END JOINING PROTEIN LIGD"/>
    <property type="match status" value="1"/>
</dbReference>
<evidence type="ECO:0000256" key="20">
    <source>
        <dbReference type="ARBA" id="ARBA00034003"/>
    </source>
</evidence>
<sequence length="606" mass="69457">MQPTLIDTVPTGESWQYEVKYDGFRALFYLSREKISLTSRNGRSLDLYFPELLLFASEIINSFDDSLPVMLDGEITALENPNKSNFEYVQQRGRMKNSEMINSAADRRPVVFLAFDLLRLGEEDLSSSPLKMRKQKLKEWGKQHKLPVEPSIDDKKAIQLIPPFENKELIWDHVILNDGEGIVAKKKNSEWKKGKTTDWMKIKNYKTADVFIKSYNPANHYIDVAVIDDHGNSLTVAQLYHGLSADERNAILTIMKQNGTLTGSGTYMIHPSICLTVKYLSYTNGVLREPSFLSFQLKKSYEECTIQQLILSTKSLHPSVKFTNLDKPIFPKKSLNKSDYLTYLMQISDVFLPFLKDRALTVIRYPHGPAGESFYQKNKPEYTPDFIHTAPSNSHDYILCQDYSSLLWLGNQLALEFHVPFQTIDTNNPVEIVFDLDPPSANDFELAIECAIELNRFLLSLGIHSFPKLSGNKGLQLYIPISKDSFSYEETRKFTAFTADYCIASFPHLFTTERLIKNRQNLLYLDYLQHAYGKTIIAPYSPRGNEDGTVALPLYWDEVNSKLSPKDFTMEKTIIRLKNKGCPFGQMRQQPQDQPIAVVLEHLNRS</sequence>
<reference evidence="25" key="1">
    <citation type="submission" date="2015-08" db="EMBL/GenBank/DDBJ databases">
        <title>Genome sequencing project for genomic taxonomy and phylogenomics of Bacillus-like bacteria.</title>
        <authorList>
            <person name="Liu B."/>
            <person name="Wang J."/>
            <person name="Zhu Y."/>
            <person name="Liu G."/>
            <person name="Chen Q."/>
            <person name="Chen Z."/>
            <person name="Lan J."/>
            <person name="Che J."/>
            <person name="Ge C."/>
            <person name="Shi H."/>
            <person name="Pan Z."/>
            <person name="Liu X."/>
        </authorList>
    </citation>
    <scope>NUCLEOTIDE SEQUENCE [LARGE SCALE GENOMIC DNA]</scope>
    <source>
        <strain evidence="25">FJAT-4402</strain>
    </source>
</reference>
<evidence type="ECO:0000256" key="21">
    <source>
        <dbReference type="ARBA" id="ARBA00049981"/>
    </source>
</evidence>
<dbReference type="EMBL" id="CP012600">
    <property type="protein sequence ID" value="ALC84091.1"/>
    <property type="molecule type" value="Genomic_DNA"/>
</dbReference>
<dbReference type="PATRIC" id="fig|1441095.3.peg.878"/>
<evidence type="ECO:0000256" key="11">
    <source>
        <dbReference type="ARBA" id="ARBA00022839"/>
    </source>
</evidence>
<proteinExistence type="inferred from homology"/>
<dbReference type="InterPro" id="IPR014145">
    <property type="entry name" value="LigD_pol_dom"/>
</dbReference>
<keyword evidence="11" id="KW-0269">Exonuclease</keyword>
<keyword evidence="6" id="KW-0540">Nuclease</keyword>
<evidence type="ECO:0000256" key="19">
    <source>
        <dbReference type="ARBA" id="ARBA00029943"/>
    </source>
</evidence>
<dbReference type="GO" id="GO:0006281">
    <property type="term" value="P:DNA repair"/>
    <property type="evidence" value="ECO:0007669"/>
    <property type="project" value="UniProtKB-KW"/>
</dbReference>
<evidence type="ECO:0000256" key="15">
    <source>
        <dbReference type="ARBA" id="ARBA00023172"/>
    </source>
</evidence>
<accession>A0A0M4FNE1</accession>
<dbReference type="PROSITE" id="PS00333">
    <property type="entry name" value="DNA_LIGASE_A2"/>
    <property type="match status" value="1"/>
</dbReference>
<dbReference type="GO" id="GO:0003677">
    <property type="term" value="F:DNA binding"/>
    <property type="evidence" value="ECO:0007669"/>
    <property type="project" value="UniProtKB-KW"/>
</dbReference>
<evidence type="ECO:0000256" key="1">
    <source>
        <dbReference type="ARBA" id="ARBA00001936"/>
    </source>
</evidence>
<dbReference type="RefSeq" id="WP_053605974.1">
    <property type="nucleotide sequence ID" value="NZ_CP012600.1"/>
</dbReference>
<evidence type="ECO:0000256" key="3">
    <source>
        <dbReference type="ARBA" id="ARBA00022598"/>
    </source>
</evidence>
<dbReference type="GO" id="GO:0004527">
    <property type="term" value="F:exonuclease activity"/>
    <property type="evidence" value="ECO:0007669"/>
    <property type="project" value="UniProtKB-KW"/>
</dbReference>
<evidence type="ECO:0000313" key="25">
    <source>
        <dbReference type="Proteomes" id="UP000067625"/>
    </source>
</evidence>
<protein>
    <recommendedName>
        <fullName evidence="2">DNA ligase (ATP)</fullName>
        <ecNumber evidence="2">6.5.1.1</ecNumber>
    </recommendedName>
    <alternativeName>
        <fullName evidence="19">NHEJ DNA polymerase</fullName>
    </alternativeName>
</protein>
<dbReference type="InterPro" id="IPR014143">
    <property type="entry name" value="NHEJ_ligase_prk"/>
</dbReference>
<evidence type="ECO:0000256" key="13">
    <source>
        <dbReference type="ARBA" id="ARBA00022932"/>
    </source>
</evidence>
<dbReference type="InterPro" id="IPR052171">
    <property type="entry name" value="NHEJ_LigD"/>
</dbReference>
<dbReference type="PANTHER" id="PTHR42705:SF2">
    <property type="entry name" value="BIFUNCTIONAL NON-HOMOLOGOUS END JOINING PROTEIN LIGD"/>
    <property type="match status" value="1"/>
</dbReference>
<evidence type="ECO:0000313" key="24">
    <source>
        <dbReference type="EMBL" id="ALC84091.1"/>
    </source>
</evidence>
<keyword evidence="16" id="KW-0234">DNA repair</keyword>
<keyword evidence="10" id="KW-0378">Hydrolase</keyword>
<dbReference type="Proteomes" id="UP000067625">
    <property type="component" value="Chromosome"/>
</dbReference>
<keyword evidence="13" id="KW-0239">DNA-directed DNA polymerase</keyword>
<evidence type="ECO:0000256" key="8">
    <source>
        <dbReference type="ARBA" id="ARBA00022741"/>
    </source>
</evidence>
<gene>
    <name evidence="24" type="primary">ligD</name>
    <name evidence="24" type="ORF">AM592_03990</name>
</gene>
<dbReference type="GO" id="GO:0003910">
    <property type="term" value="F:DNA ligase (ATP) activity"/>
    <property type="evidence" value="ECO:0007669"/>
    <property type="project" value="UniProtKB-EC"/>
</dbReference>
<dbReference type="NCBIfam" id="NF007211">
    <property type="entry name" value="PRK09633.1"/>
    <property type="match status" value="1"/>
</dbReference>
<keyword evidence="8" id="KW-0547">Nucleotide-binding</keyword>
<evidence type="ECO:0000259" key="23">
    <source>
        <dbReference type="PROSITE" id="PS50160"/>
    </source>
</evidence>
<evidence type="ECO:0000256" key="4">
    <source>
        <dbReference type="ARBA" id="ARBA00022679"/>
    </source>
</evidence>
<dbReference type="Pfam" id="PF21686">
    <property type="entry name" value="LigD_Prim-Pol"/>
    <property type="match status" value="1"/>
</dbReference>
<keyword evidence="18" id="KW-0511">Multifunctional enzyme</keyword>
<keyword evidence="9" id="KW-0227">DNA damage</keyword>
<evidence type="ECO:0000256" key="2">
    <source>
        <dbReference type="ARBA" id="ARBA00012727"/>
    </source>
</evidence>
<feature type="domain" description="ATP-dependent DNA ligase family profile" evidence="23">
    <location>
        <begin position="103"/>
        <end position="242"/>
    </location>
</feature>
<name>A0A0M4FNE1_9BACI</name>
<dbReference type="SUPFAM" id="SSF56091">
    <property type="entry name" value="DNA ligase/mRNA capping enzyme, catalytic domain"/>
    <property type="match status" value="1"/>
</dbReference>
<evidence type="ECO:0000256" key="7">
    <source>
        <dbReference type="ARBA" id="ARBA00022723"/>
    </source>
</evidence>
<evidence type="ECO:0000256" key="17">
    <source>
        <dbReference type="ARBA" id="ARBA00023211"/>
    </source>
</evidence>
<dbReference type="GO" id="GO:0005524">
    <property type="term" value="F:ATP binding"/>
    <property type="evidence" value="ECO:0007669"/>
    <property type="project" value="UniProtKB-KW"/>
</dbReference>
<dbReference type="STRING" id="1441095.AM592_03990"/>
<dbReference type="NCBIfam" id="TIGR02778">
    <property type="entry name" value="ligD_pol"/>
    <property type="match status" value="1"/>
</dbReference>
<evidence type="ECO:0000256" key="6">
    <source>
        <dbReference type="ARBA" id="ARBA00022722"/>
    </source>
</evidence>
<evidence type="ECO:0000256" key="14">
    <source>
        <dbReference type="ARBA" id="ARBA00023125"/>
    </source>
</evidence>
<dbReference type="OrthoDB" id="9802472at2"/>
<keyword evidence="3 24" id="KW-0436">Ligase</keyword>